<dbReference type="Proteomes" id="UP000184171">
    <property type="component" value="Unassembled WGS sequence"/>
</dbReference>
<protein>
    <recommendedName>
        <fullName evidence="1">Uncharacterized protein TP-0789 domain-containing protein</fullName>
    </recommendedName>
</protein>
<evidence type="ECO:0000313" key="3">
    <source>
        <dbReference type="Proteomes" id="UP000184171"/>
    </source>
</evidence>
<dbReference type="Gene3D" id="2.50.20.10">
    <property type="entry name" value="Lipoprotein localisation LolA/LolB/LppX"/>
    <property type="match status" value="1"/>
</dbReference>
<evidence type="ECO:0000313" key="2">
    <source>
        <dbReference type="EMBL" id="SHJ57607.1"/>
    </source>
</evidence>
<accession>A0A1M6KFG5</accession>
<feature type="domain" description="Uncharacterized protein TP-0789" evidence="1">
    <location>
        <begin position="74"/>
        <end position="258"/>
    </location>
</feature>
<reference evidence="2 3" key="1">
    <citation type="submission" date="2016-11" db="EMBL/GenBank/DDBJ databases">
        <authorList>
            <person name="Jaros S."/>
            <person name="Januszkiewicz K."/>
            <person name="Wedrychowicz H."/>
        </authorList>
    </citation>
    <scope>NUCLEOTIDE SEQUENCE [LARGE SCALE GENOMIC DNA]</scope>
    <source>
        <strain evidence="2 3">DSM 5091</strain>
    </source>
</reference>
<dbReference type="STRING" id="1122189.SAMN02745165_02696"/>
<gene>
    <name evidence="2" type="ORF">SAMN02745165_02696</name>
</gene>
<dbReference type="OrthoDB" id="9803781at2"/>
<sequence length="258" mass="29916">MNMLRPLSALLIFLFFIPNGYGSATITPEQLAQKVYDRYVGDDMQVKGTMELISKKGHFRSRDFISARKDKGEERMQLIRFTSPADIRGTAFLTIEQEGSSKTEQHLYLPALKRTRRIVASQQGRSFVNSDFTYEDMQRHPVDDWTYQIEGEENILGRTCYILTSIPKPETDTQYSKVTSWIDKEHLIVLKTLFWDDKNRQSKNYRVNTFEIVDGIATETNVLMTDLQSSHQTRLTTQKIVYNSGLDDSLFTKRAMEK</sequence>
<dbReference type="EMBL" id="FQZT01000010">
    <property type="protein sequence ID" value="SHJ57607.1"/>
    <property type="molecule type" value="Genomic_DNA"/>
</dbReference>
<name>A0A1M6KFG5_MALRU</name>
<organism evidence="2 3">
    <name type="scientific">Malonomonas rubra DSM 5091</name>
    <dbReference type="NCBI Taxonomy" id="1122189"/>
    <lineage>
        <taxon>Bacteria</taxon>
        <taxon>Pseudomonadati</taxon>
        <taxon>Thermodesulfobacteriota</taxon>
        <taxon>Desulfuromonadia</taxon>
        <taxon>Desulfuromonadales</taxon>
        <taxon>Geopsychrobacteraceae</taxon>
        <taxon>Malonomonas</taxon>
    </lineage>
</organism>
<evidence type="ECO:0000259" key="1">
    <source>
        <dbReference type="Pfam" id="PF17131"/>
    </source>
</evidence>
<dbReference type="RefSeq" id="WP_084092108.1">
    <property type="nucleotide sequence ID" value="NZ_FQZT01000010.1"/>
</dbReference>
<dbReference type="Pfam" id="PF17131">
    <property type="entry name" value="LolA_like"/>
    <property type="match status" value="1"/>
</dbReference>
<dbReference type="InterPro" id="IPR033399">
    <property type="entry name" value="TP_0789-like"/>
</dbReference>
<keyword evidence="3" id="KW-1185">Reference proteome</keyword>
<proteinExistence type="predicted"/>
<dbReference type="AlphaFoldDB" id="A0A1M6KFG5"/>
<dbReference type="CDD" id="cd16329">
    <property type="entry name" value="LolA_like"/>
    <property type="match status" value="1"/>
</dbReference>